<protein>
    <submittedName>
        <fullName evidence="1">Uncharacterized protein</fullName>
    </submittedName>
</protein>
<name>A0ACC3MPW1_9PEZI</name>
<comment type="caution">
    <text evidence="1">The sequence shown here is derived from an EMBL/GenBank/DDBJ whole genome shotgun (WGS) entry which is preliminary data.</text>
</comment>
<proteinExistence type="predicted"/>
<keyword evidence="2" id="KW-1185">Reference proteome</keyword>
<dbReference type="Proteomes" id="UP001281147">
    <property type="component" value="Unassembled WGS sequence"/>
</dbReference>
<reference evidence="1" key="1">
    <citation type="submission" date="2023-07" db="EMBL/GenBank/DDBJ databases">
        <title>Black Yeasts Isolated from many extreme environments.</title>
        <authorList>
            <person name="Coleine C."/>
            <person name="Stajich J.E."/>
            <person name="Selbmann L."/>
        </authorList>
    </citation>
    <scope>NUCLEOTIDE SEQUENCE</scope>
    <source>
        <strain evidence="1">CCFEE 5714</strain>
    </source>
</reference>
<accession>A0ACC3MPW1</accession>
<sequence>MPGVPPNALNDLKRAFKGMFKRGKKSNNTTDQANVAASSPTPSQQQSTPPPPPPPQQPSTSSSSAAPQLPPLRDASPLQSATEPSKPLPPTHPLWTGRQDEPQEAVPQKHDAQPGPPAPVVNADSAPQHAGIVSQDRAVSRDVSPPAPGSTMDGAKSEVSAVEEPSPVPKTDSGLGAPKVEESAVTHSAPTVRTESVHPNGTTTTSTTATTTTTMDDKPATNGTPLPEQQTMPVSQPPVSQAPVSLPPVSHTSGDMPPQSEEKVAVTMEEPPPIKTVRAAPGMSATSGPLEDFPEGGGR</sequence>
<gene>
    <name evidence="1" type="ORF">LTR37_016660</name>
</gene>
<evidence type="ECO:0000313" key="2">
    <source>
        <dbReference type="Proteomes" id="UP001281147"/>
    </source>
</evidence>
<evidence type="ECO:0000313" key="1">
    <source>
        <dbReference type="EMBL" id="KAK3698969.1"/>
    </source>
</evidence>
<dbReference type="EMBL" id="JAUTXU010000203">
    <property type="protein sequence ID" value="KAK3698969.1"/>
    <property type="molecule type" value="Genomic_DNA"/>
</dbReference>
<organism evidence="1 2">
    <name type="scientific">Vermiconidia calcicola</name>
    <dbReference type="NCBI Taxonomy" id="1690605"/>
    <lineage>
        <taxon>Eukaryota</taxon>
        <taxon>Fungi</taxon>
        <taxon>Dikarya</taxon>
        <taxon>Ascomycota</taxon>
        <taxon>Pezizomycotina</taxon>
        <taxon>Dothideomycetes</taxon>
        <taxon>Dothideomycetidae</taxon>
        <taxon>Mycosphaerellales</taxon>
        <taxon>Extremaceae</taxon>
        <taxon>Vermiconidia</taxon>
    </lineage>
</organism>